<keyword evidence="1" id="KW-0732">Signal</keyword>
<protein>
    <submittedName>
        <fullName evidence="2">Uncharacterized protein</fullName>
    </submittedName>
</protein>
<feature type="chain" id="PRO_5045909101" evidence="1">
    <location>
        <begin position="23"/>
        <end position="597"/>
    </location>
</feature>
<evidence type="ECO:0000313" key="2">
    <source>
        <dbReference type="EMBL" id="CAK0911645.1"/>
    </source>
</evidence>
<organism evidence="2 3">
    <name type="scientific">Prorocentrum cordatum</name>
    <dbReference type="NCBI Taxonomy" id="2364126"/>
    <lineage>
        <taxon>Eukaryota</taxon>
        <taxon>Sar</taxon>
        <taxon>Alveolata</taxon>
        <taxon>Dinophyceae</taxon>
        <taxon>Prorocentrales</taxon>
        <taxon>Prorocentraceae</taxon>
        <taxon>Prorocentrum</taxon>
    </lineage>
</organism>
<dbReference type="Proteomes" id="UP001189429">
    <property type="component" value="Unassembled WGS sequence"/>
</dbReference>
<gene>
    <name evidence="2" type="ORF">PCOR1329_LOCUS85476</name>
</gene>
<proteinExistence type="predicted"/>
<name>A0ABN9YK77_9DINO</name>
<comment type="caution">
    <text evidence="2">The sequence shown here is derived from an EMBL/GenBank/DDBJ whole genome shotgun (WGS) entry which is preliminary data.</text>
</comment>
<accession>A0ABN9YK77</accession>
<feature type="signal peptide" evidence="1">
    <location>
        <begin position="1"/>
        <end position="22"/>
    </location>
</feature>
<evidence type="ECO:0000313" key="3">
    <source>
        <dbReference type="Proteomes" id="UP001189429"/>
    </source>
</evidence>
<dbReference type="EMBL" id="CAUYUJ010022620">
    <property type="protein sequence ID" value="CAK0911645.1"/>
    <property type="molecule type" value="Genomic_DNA"/>
</dbReference>
<sequence>MRVVSIHVFIVVLRAWVAQVQANYLYTHDSQVRLRSSKYTAHDAYFIETTASDCVLPAEAIITPEQCDEAAEVLGLVLGYRGNWNLGGGHCAKWAVLNMDTWYYHYASGRPGAQPICKVPAFSLGHERYCSTARSTAAPKCPPFHAEITDPSDCDSAASELGLTLHPSDGNVNYGGTCSQWHNGNGQENWYFYYASNQCGAYPICQLQQFVLSDPCPPGFESITVAAVCDIAGAALGLSPGFVTQYGFGGKCAKYELGGQSNVYYHWASNQPGATSICSAVTSNPVIVPTPSPTSSSTAPSCTQLATGGRSNDWSTICQSVPTTAGHVQLNMGDVVDYFRPVAGATFCDMLTSSNQHEWSNNLTTWYTPGYYPAHFGGSALNWPLDNVAGDERRFLSFWDDGGGGVGGCCHNSYSDTSYPGRPFTMYWCQPGANLVPTPLPTSSGDITATGDPHLKNVFGERFDLMMPGRHVLINIPRGEPAEKTQLHVEADASRLGGQCEDLYFQELNITGSLAEEMQSGGYRFRSRDDSETPEWLSFGKIQLKVVHGRTDHGIEYLNFYVKHLKRAGVPVGGLLGEDDHSHVEQPPEECIQHVTL</sequence>
<evidence type="ECO:0000256" key="1">
    <source>
        <dbReference type="SAM" id="SignalP"/>
    </source>
</evidence>
<keyword evidence="3" id="KW-1185">Reference proteome</keyword>
<reference evidence="2" key="1">
    <citation type="submission" date="2023-10" db="EMBL/GenBank/DDBJ databases">
        <authorList>
            <person name="Chen Y."/>
            <person name="Shah S."/>
            <person name="Dougan E. K."/>
            <person name="Thang M."/>
            <person name="Chan C."/>
        </authorList>
    </citation>
    <scope>NUCLEOTIDE SEQUENCE [LARGE SCALE GENOMIC DNA]</scope>
</reference>